<reference evidence="2" key="1">
    <citation type="journal article" date="2019" name="Int. J. Syst. Evol. Microbiol.">
        <title>The Global Catalogue of Microorganisms (GCM) 10K type strain sequencing project: providing services to taxonomists for standard genome sequencing and annotation.</title>
        <authorList>
            <consortium name="The Broad Institute Genomics Platform"/>
            <consortium name="The Broad Institute Genome Sequencing Center for Infectious Disease"/>
            <person name="Wu L."/>
            <person name="Ma J."/>
        </authorList>
    </citation>
    <scope>NUCLEOTIDE SEQUENCE [LARGE SCALE GENOMIC DNA]</scope>
    <source>
        <strain evidence="2">JCM 12140</strain>
    </source>
</reference>
<accession>A0ABP4K397</accession>
<evidence type="ECO:0008006" key="3">
    <source>
        <dbReference type="Google" id="ProtNLM"/>
    </source>
</evidence>
<dbReference type="RefSeq" id="WP_259557814.1">
    <property type="nucleotide sequence ID" value="NZ_BAAAJX010000002.1"/>
</dbReference>
<evidence type="ECO:0000313" key="2">
    <source>
        <dbReference type="Proteomes" id="UP001501742"/>
    </source>
</evidence>
<dbReference type="EMBL" id="BAAAJX010000002">
    <property type="protein sequence ID" value="GAA1492213.1"/>
    <property type="molecule type" value="Genomic_DNA"/>
</dbReference>
<proteinExistence type="predicted"/>
<dbReference type="Proteomes" id="UP001501742">
    <property type="component" value="Unassembled WGS sequence"/>
</dbReference>
<evidence type="ECO:0000313" key="1">
    <source>
        <dbReference type="EMBL" id="GAA1492213.1"/>
    </source>
</evidence>
<name>A0ABP4K397_9MICO</name>
<comment type="caution">
    <text evidence="1">The sequence shown here is derived from an EMBL/GenBank/DDBJ whole genome shotgun (WGS) entry which is preliminary data.</text>
</comment>
<dbReference type="InterPro" id="IPR027417">
    <property type="entry name" value="P-loop_NTPase"/>
</dbReference>
<sequence>MSETDAPAAPGPAGNGLEARITSTPALATRALASRARSAYRSGRNGRLVVLVDGRSGTGKTTLGTALAGELDATIVHLDDVYPGWDGLQAAADAVVRDVLGVPSGYRRWDWGRSEPADWVPLDAAAPLVIEGCGALSRASAPLASFRVWLTAEEGERRRRALDRDGEVFARQWDRWARQEEAFIASEMPQTLADEVLRS</sequence>
<gene>
    <name evidence="1" type="ORF">GCM10009627_05590</name>
</gene>
<keyword evidence="2" id="KW-1185">Reference proteome</keyword>
<protein>
    <recommendedName>
        <fullName evidence="3">ATP-binding protein</fullName>
    </recommendedName>
</protein>
<dbReference type="Gene3D" id="3.40.50.300">
    <property type="entry name" value="P-loop containing nucleotide triphosphate hydrolases"/>
    <property type="match status" value="1"/>
</dbReference>
<dbReference type="SUPFAM" id="SSF52540">
    <property type="entry name" value="P-loop containing nucleoside triphosphate hydrolases"/>
    <property type="match status" value="1"/>
</dbReference>
<dbReference type="NCBIfam" id="NF005115">
    <property type="entry name" value="PRK06547.1"/>
    <property type="match status" value="1"/>
</dbReference>
<organism evidence="1 2">
    <name type="scientific">Curtobacterium herbarum</name>
    <dbReference type="NCBI Taxonomy" id="150122"/>
    <lineage>
        <taxon>Bacteria</taxon>
        <taxon>Bacillati</taxon>
        <taxon>Actinomycetota</taxon>
        <taxon>Actinomycetes</taxon>
        <taxon>Micrococcales</taxon>
        <taxon>Microbacteriaceae</taxon>
        <taxon>Curtobacterium</taxon>
    </lineage>
</organism>